<proteinExistence type="predicted"/>
<reference evidence="2 3" key="1">
    <citation type="journal article" date="2021" name="Arch. Microbiol.">
        <title>Thalassobius aquimarinus sp. nov., isolated from the Sea of Japan seashore.</title>
        <authorList>
            <person name="Kurilenko V.V."/>
            <person name="Romanenko L.A."/>
            <person name="Chernysheva N.Y."/>
            <person name="Velansky P.V."/>
            <person name="Tekutyeva L.A."/>
            <person name="Isaeva M.P."/>
            <person name="Mikhailov V.V."/>
        </authorList>
    </citation>
    <scope>NUCLEOTIDE SEQUENCE [LARGE SCALE GENOMIC DNA]</scope>
    <source>
        <strain evidence="2 3">KMM 8518</strain>
    </source>
</reference>
<feature type="signal peptide" evidence="1">
    <location>
        <begin position="1"/>
        <end position="26"/>
    </location>
</feature>
<dbReference type="EMBL" id="JADMKU010000007">
    <property type="protein sequence ID" value="MBR9651495.1"/>
    <property type="molecule type" value="Genomic_DNA"/>
</dbReference>
<keyword evidence="3" id="KW-1185">Reference proteome</keyword>
<evidence type="ECO:0000313" key="3">
    <source>
        <dbReference type="Proteomes" id="UP001195941"/>
    </source>
</evidence>
<evidence type="ECO:0000313" key="2">
    <source>
        <dbReference type="EMBL" id="MBR9651495.1"/>
    </source>
</evidence>
<comment type="caution">
    <text evidence="2">The sequence shown here is derived from an EMBL/GenBank/DDBJ whole genome shotgun (WGS) entry which is preliminary data.</text>
</comment>
<protein>
    <submittedName>
        <fullName evidence="2">Uncharacterized protein</fullName>
    </submittedName>
</protein>
<keyword evidence="1" id="KW-0732">Signal</keyword>
<sequence length="296" mass="31826">MNKLSSLGRVASFVAVVLSVTISANASHAATAGCKDAVSHSLPKRKLGAAGGSEVMQQVLNISGPERDAVIERQILRGNMPAFQRQLTPVTLSGKNAKGEITDITICVTPEYLSVGSNDDYVRVPLGLPAAARIADSMGFFLPTPRMVDAIYDQAEIHLAPSPMKPTRQMSSTDYLLRHNVTVEKARTRAARTPGRLTAGQKKDIVLTRRLLKAHGRVAIYGWHRSNGRPIQPLSTVHGAQYADYSHGVRLVAPTAIVNGKPQPLAKVLADRDLAGIISSEGPIANPDRLMASLYR</sequence>
<organism evidence="2 3">
    <name type="scientific">Thalassovita aquimarina</name>
    <dbReference type="NCBI Taxonomy" id="2785917"/>
    <lineage>
        <taxon>Bacteria</taxon>
        <taxon>Pseudomonadati</taxon>
        <taxon>Pseudomonadota</taxon>
        <taxon>Alphaproteobacteria</taxon>
        <taxon>Rhodobacterales</taxon>
        <taxon>Roseobacteraceae</taxon>
        <taxon>Thalassovita</taxon>
    </lineage>
</organism>
<feature type="chain" id="PRO_5045443683" evidence="1">
    <location>
        <begin position="27"/>
        <end position="296"/>
    </location>
</feature>
<name>A0ABS5HRB4_9RHOB</name>
<gene>
    <name evidence="2" type="ORF">IT775_10210</name>
</gene>
<accession>A0ABS5HRB4</accession>
<dbReference type="RefSeq" id="WP_212701007.1">
    <property type="nucleotide sequence ID" value="NZ_JADMKU010000007.1"/>
</dbReference>
<dbReference type="Proteomes" id="UP001195941">
    <property type="component" value="Unassembled WGS sequence"/>
</dbReference>
<dbReference type="PROSITE" id="PS51257">
    <property type="entry name" value="PROKAR_LIPOPROTEIN"/>
    <property type="match status" value="1"/>
</dbReference>
<evidence type="ECO:0000256" key="1">
    <source>
        <dbReference type="SAM" id="SignalP"/>
    </source>
</evidence>